<evidence type="ECO:0000313" key="3">
    <source>
        <dbReference type="EMBL" id="SEP22762.1"/>
    </source>
</evidence>
<keyword evidence="1" id="KW-0472">Membrane</keyword>
<dbReference type="Proteomes" id="UP000198939">
    <property type="component" value="Unassembled WGS sequence"/>
</dbReference>
<organism evidence="2 4">
    <name type="scientific">Rhizobium tibeticum</name>
    <dbReference type="NCBI Taxonomy" id="501024"/>
    <lineage>
        <taxon>Bacteria</taxon>
        <taxon>Pseudomonadati</taxon>
        <taxon>Pseudomonadota</taxon>
        <taxon>Alphaproteobacteria</taxon>
        <taxon>Hyphomicrobiales</taxon>
        <taxon>Rhizobiaceae</taxon>
        <taxon>Rhizobium/Agrobacterium group</taxon>
        <taxon>Rhizobium</taxon>
    </lineage>
</organism>
<protein>
    <submittedName>
        <fullName evidence="2">Uncharacterized protein</fullName>
    </submittedName>
</protein>
<dbReference type="AlphaFoldDB" id="A0A1H8W545"/>
<keyword evidence="1" id="KW-1133">Transmembrane helix</keyword>
<gene>
    <name evidence="2" type="ORF">RTCCBAU85039_6325</name>
    <name evidence="3" type="ORF">SAMN05216228_105411</name>
</gene>
<dbReference type="RefSeq" id="WP_072381618.1">
    <property type="nucleotide sequence ID" value="NZ_FNXB01000065.1"/>
</dbReference>
<keyword evidence="5" id="KW-1185">Reference proteome</keyword>
<dbReference type="EMBL" id="FOCV01000054">
    <property type="protein sequence ID" value="SEP22762.1"/>
    <property type="molecule type" value="Genomic_DNA"/>
</dbReference>
<evidence type="ECO:0000256" key="1">
    <source>
        <dbReference type="SAM" id="Phobius"/>
    </source>
</evidence>
<reference evidence="4" key="3">
    <citation type="submission" date="2016-10" db="EMBL/GenBank/DDBJ databases">
        <authorList>
            <person name="Wibberg D."/>
        </authorList>
    </citation>
    <scope>NUCLEOTIDE SEQUENCE [LARGE SCALE GENOMIC DNA]</scope>
</reference>
<keyword evidence="1" id="KW-0812">Transmembrane</keyword>
<dbReference type="EMBL" id="FNXB01000065">
    <property type="protein sequence ID" value="SEI20147.1"/>
    <property type="molecule type" value="Genomic_DNA"/>
</dbReference>
<reference evidence="3 5" key="2">
    <citation type="submission" date="2016-10" db="EMBL/GenBank/DDBJ databases">
        <authorList>
            <person name="Varghese N."/>
            <person name="Submissions S."/>
        </authorList>
    </citation>
    <scope>NUCLEOTIDE SEQUENCE [LARGE SCALE GENOMIC DNA]</scope>
    <source>
        <strain evidence="3 5">CGMCC 1.7071</strain>
    </source>
</reference>
<dbReference type="Proteomes" id="UP000183063">
    <property type="component" value="Unassembled WGS sequence"/>
</dbReference>
<sequence>MRDERRIVINPVRAHKAEDGLAKIPGVIFVVAVAIGLWVIRAPRSILESAFETALFPLSAPKQT</sequence>
<evidence type="ECO:0000313" key="2">
    <source>
        <dbReference type="EMBL" id="SEI20147.1"/>
    </source>
</evidence>
<dbReference type="OrthoDB" id="8404598at2"/>
<evidence type="ECO:0000313" key="4">
    <source>
        <dbReference type="Proteomes" id="UP000183063"/>
    </source>
</evidence>
<evidence type="ECO:0000313" key="5">
    <source>
        <dbReference type="Proteomes" id="UP000198939"/>
    </source>
</evidence>
<reference evidence="2" key="1">
    <citation type="submission" date="2016-10" db="EMBL/GenBank/DDBJ databases">
        <authorList>
            <person name="de Groot N.N."/>
        </authorList>
    </citation>
    <scope>NUCLEOTIDE SEQUENCE [LARGE SCALE GENOMIC DNA]</scope>
    <source>
        <strain evidence="2">CCBAU85039</strain>
    </source>
</reference>
<dbReference type="STRING" id="501024.RTCCBAU85039_6325"/>
<name>A0A1H8W545_9HYPH</name>
<accession>A0A1H8W545</accession>
<proteinExistence type="predicted"/>
<feature type="transmembrane region" description="Helical" evidence="1">
    <location>
        <begin position="21"/>
        <end position="40"/>
    </location>
</feature>